<dbReference type="RefSeq" id="WP_380631569.1">
    <property type="nucleotide sequence ID" value="NZ_JBHSQO010000001.1"/>
</dbReference>
<proteinExistence type="predicted"/>
<accession>A0ABW1NWK6</accession>
<evidence type="ECO:0000313" key="2">
    <source>
        <dbReference type="Proteomes" id="UP001596220"/>
    </source>
</evidence>
<dbReference type="Proteomes" id="UP001596220">
    <property type="component" value="Unassembled WGS sequence"/>
</dbReference>
<gene>
    <name evidence="1" type="ORF">ACFP3R_00345</name>
</gene>
<comment type="caution">
    <text evidence="1">The sequence shown here is derived from an EMBL/GenBank/DDBJ whole genome shotgun (WGS) entry which is preliminary data.</text>
</comment>
<protein>
    <recommendedName>
        <fullName evidence="3">Immunity protein 50 of polymorphic toxin system</fullName>
    </recommendedName>
</protein>
<organism evidence="1 2">
    <name type="scientific">Saccharothrix lopnurensis</name>
    <dbReference type="NCBI Taxonomy" id="1670621"/>
    <lineage>
        <taxon>Bacteria</taxon>
        <taxon>Bacillati</taxon>
        <taxon>Actinomycetota</taxon>
        <taxon>Actinomycetes</taxon>
        <taxon>Pseudonocardiales</taxon>
        <taxon>Pseudonocardiaceae</taxon>
        <taxon>Saccharothrix</taxon>
    </lineage>
</organism>
<name>A0ABW1NWK6_9PSEU</name>
<sequence length="119" mass="12425">MFRGLEPWGSDAGIIECESTALGLVDLHNDAGVTGVRIGPAPSGLTVELVFSLEGGRGCRLAFSGVTDLRVTRLDHHPDDADLFHDLSHVPVEGASDFGITLAALQVDLRAAGVEFTAG</sequence>
<evidence type="ECO:0000313" key="1">
    <source>
        <dbReference type="EMBL" id="MFC6087714.1"/>
    </source>
</evidence>
<evidence type="ECO:0008006" key="3">
    <source>
        <dbReference type="Google" id="ProtNLM"/>
    </source>
</evidence>
<reference evidence="2" key="1">
    <citation type="journal article" date="2019" name="Int. J. Syst. Evol. Microbiol.">
        <title>The Global Catalogue of Microorganisms (GCM) 10K type strain sequencing project: providing services to taxonomists for standard genome sequencing and annotation.</title>
        <authorList>
            <consortium name="The Broad Institute Genomics Platform"/>
            <consortium name="The Broad Institute Genome Sequencing Center for Infectious Disease"/>
            <person name="Wu L."/>
            <person name="Ma J."/>
        </authorList>
    </citation>
    <scope>NUCLEOTIDE SEQUENCE [LARGE SCALE GENOMIC DNA]</scope>
    <source>
        <strain evidence="2">CGMCC 4.7246</strain>
    </source>
</reference>
<keyword evidence="2" id="KW-1185">Reference proteome</keyword>
<dbReference type="EMBL" id="JBHSQO010000001">
    <property type="protein sequence ID" value="MFC6087714.1"/>
    <property type="molecule type" value="Genomic_DNA"/>
</dbReference>